<evidence type="ECO:0000256" key="2">
    <source>
        <dbReference type="ARBA" id="ARBA00023140"/>
    </source>
</evidence>
<evidence type="ECO:0000259" key="3">
    <source>
        <dbReference type="Pfam" id="PF00501"/>
    </source>
</evidence>
<feature type="domain" description="AMP-dependent synthetase/ligase" evidence="3">
    <location>
        <begin position="49"/>
        <end position="390"/>
    </location>
</feature>
<keyword evidence="2" id="KW-0576">Peroxisome</keyword>
<dbReference type="VEuPathDB" id="VectorBase:MDOMA2_018802"/>
<dbReference type="GO" id="GO:0004467">
    <property type="term" value="F:long-chain fatty acid-CoA ligase activity"/>
    <property type="evidence" value="ECO:0007669"/>
    <property type="project" value="TreeGrafter"/>
</dbReference>
<dbReference type="InterPro" id="IPR020845">
    <property type="entry name" value="AMP-binding_CS"/>
</dbReference>
<dbReference type="InterPro" id="IPR045851">
    <property type="entry name" value="AMP-bd_C_sf"/>
</dbReference>
<keyword evidence="4" id="KW-1185">Reference proteome</keyword>
<dbReference type="SUPFAM" id="SSF56801">
    <property type="entry name" value="Acetyl-CoA synthetase-like"/>
    <property type="match status" value="1"/>
</dbReference>
<dbReference type="GO" id="GO:0005777">
    <property type="term" value="C:peroxisome"/>
    <property type="evidence" value="ECO:0007669"/>
    <property type="project" value="UniProtKB-SubCell"/>
</dbReference>
<reference evidence="5" key="1">
    <citation type="submission" date="2025-08" db="UniProtKB">
        <authorList>
            <consortium name="RefSeq"/>
        </authorList>
    </citation>
    <scope>IDENTIFICATION</scope>
    <source>
        <strain evidence="5">Aabys</strain>
        <tissue evidence="5">Whole body</tissue>
    </source>
</reference>
<protein>
    <submittedName>
        <fullName evidence="5">Probable 4-coumarate--CoA ligase 1</fullName>
    </submittedName>
</protein>
<dbReference type="AlphaFoldDB" id="A0A9J7D8E6"/>
<dbReference type="PANTHER" id="PTHR24096:SF353">
    <property type="entry name" value="GH16244P-RELATED"/>
    <property type="match status" value="1"/>
</dbReference>
<comment type="subcellular location">
    <subcellularLocation>
        <location evidence="1">Peroxisome</location>
    </subcellularLocation>
</comment>
<proteinExistence type="predicted"/>
<dbReference type="InterPro" id="IPR042099">
    <property type="entry name" value="ANL_N_sf"/>
</dbReference>
<dbReference type="Gene3D" id="3.40.50.12780">
    <property type="entry name" value="N-terminal domain of ligase-like"/>
    <property type="match status" value="1"/>
</dbReference>
<gene>
    <name evidence="5" type="primary">LOC101896899</name>
</gene>
<sequence length="464" mass="52033">MDSLNTSFDRENKIWSGPKVFPIHNIEHHSIGRILFGQMRINPRNVIQIDDIDGTSATSGELLTWGTRIALHLKSLKLTHEDIVGIAARNTIHLSSVVLGCLFNCNPFHAVNPNFHEGAIAHCFSLTRPRVIFCDGSDYEKIHVVTKSFEPIIYTLIDHIEGVPSVLDLLLPNPLEGSYQPEKLTLGADQTIAILCSSGTTGLPKAVTISAHKIIIEHPFVNIDTVIYTSSGIDWISGLGTFIHNCYTGFTRILNRKPFRANEFVEMVKKYQIQSAIFAPVQLVELLDCPIFTKENMTSFKILQTGGGYISQQVFENLKLIMPQCFIGISYAITEVGMISIDIGLKRSGSVGKMAPNVQLRIVDEQGRNLNSNEIGEILVHCPYPWAGYYGNPEETQRVMDSLGWYHTGDLGYMDGENFLYIVDRKKDIMKYNGFQYWPGEIENAIRELTDVIDCCVVGIFNER</sequence>
<dbReference type="Proteomes" id="UP001652621">
    <property type="component" value="Unplaced"/>
</dbReference>
<dbReference type="KEGG" id="mde:101896899"/>
<evidence type="ECO:0000313" key="4">
    <source>
        <dbReference type="Proteomes" id="UP001652621"/>
    </source>
</evidence>
<dbReference type="GO" id="GO:0046949">
    <property type="term" value="P:fatty-acyl-CoA biosynthetic process"/>
    <property type="evidence" value="ECO:0007669"/>
    <property type="project" value="TreeGrafter"/>
</dbReference>
<dbReference type="OrthoDB" id="10253869at2759"/>
<dbReference type="RefSeq" id="XP_011294887.2">
    <property type="nucleotide sequence ID" value="XM_011296585.3"/>
</dbReference>
<evidence type="ECO:0000313" key="5">
    <source>
        <dbReference type="RefSeq" id="XP_011294887.2"/>
    </source>
</evidence>
<dbReference type="Pfam" id="PF00501">
    <property type="entry name" value="AMP-binding"/>
    <property type="match status" value="1"/>
</dbReference>
<dbReference type="FunFam" id="3.40.50.12780:FF:000025">
    <property type="entry name" value="luciferin 4-monooxygenase"/>
    <property type="match status" value="1"/>
</dbReference>
<dbReference type="InterPro" id="IPR000873">
    <property type="entry name" value="AMP-dep_synth/lig_dom"/>
</dbReference>
<name>A0A9J7D8E6_MUSDO</name>
<dbReference type="PANTHER" id="PTHR24096">
    <property type="entry name" value="LONG-CHAIN-FATTY-ACID--COA LIGASE"/>
    <property type="match status" value="1"/>
</dbReference>
<dbReference type="GeneID" id="101896899"/>
<keyword evidence="5" id="KW-0436">Ligase</keyword>
<evidence type="ECO:0000256" key="1">
    <source>
        <dbReference type="ARBA" id="ARBA00004275"/>
    </source>
</evidence>
<organism evidence="4 5">
    <name type="scientific">Musca domestica</name>
    <name type="common">House fly</name>
    <dbReference type="NCBI Taxonomy" id="7370"/>
    <lineage>
        <taxon>Eukaryota</taxon>
        <taxon>Metazoa</taxon>
        <taxon>Ecdysozoa</taxon>
        <taxon>Arthropoda</taxon>
        <taxon>Hexapoda</taxon>
        <taxon>Insecta</taxon>
        <taxon>Pterygota</taxon>
        <taxon>Neoptera</taxon>
        <taxon>Endopterygota</taxon>
        <taxon>Diptera</taxon>
        <taxon>Brachycera</taxon>
        <taxon>Muscomorpha</taxon>
        <taxon>Muscoidea</taxon>
        <taxon>Muscidae</taxon>
        <taxon>Musca</taxon>
    </lineage>
</organism>
<dbReference type="Gene3D" id="3.30.300.30">
    <property type="match status" value="1"/>
</dbReference>
<dbReference type="PROSITE" id="PS00455">
    <property type="entry name" value="AMP_BINDING"/>
    <property type="match status" value="1"/>
</dbReference>
<accession>A0A9J7D8E6</accession>